<feature type="transmembrane region" description="Helical" evidence="7">
    <location>
        <begin position="106"/>
        <end position="133"/>
    </location>
</feature>
<dbReference type="GO" id="GO:0005886">
    <property type="term" value="C:plasma membrane"/>
    <property type="evidence" value="ECO:0007669"/>
    <property type="project" value="UniProtKB-SubCell"/>
</dbReference>
<keyword evidence="2 7" id="KW-0813">Transport</keyword>
<dbReference type="Gene3D" id="1.10.3720.10">
    <property type="entry name" value="MetI-like"/>
    <property type="match status" value="1"/>
</dbReference>
<dbReference type="EMBL" id="JAAVJD010000028">
    <property type="protein sequence ID" value="NJQ05195.1"/>
    <property type="molecule type" value="Genomic_DNA"/>
</dbReference>
<keyword evidence="6 7" id="KW-0472">Membrane</keyword>
<keyword evidence="11" id="KW-1185">Reference proteome</keyword>
<keyword evidence="4 7" id="KW-0812">Transmembrane</keyword>
<comment type="subcellular location">
    <subcellularLocation>
        <location evidence="1 7">Cell membrane</location>
        <topology evidence="1 7">Multi-pass membrane protein</topology>
    </subcellularLocation>
</comment>
<keyword evidence="5 7" id="KW-1133">Transmembrane helix</keyword>
<protein>
    <submittedName>
        <fullName evidence="10">Sugar ABC transporter permease</fullName>
    </submittedName>
</protein>
<feature type="transmembrane region" description="Helical" evidence="7">
    <location>
        <begin position="245"/>
        <end position="268"/>
    </location>
</feature>
<evidence type="ECO:0000256" key="6">
    <source>
        <dbReference type="ARBA" id="ARBA00023136"/>
    </source>
</evidence>
<gene>
    <name evidence="10" type="ORF">HCN56_06295</name>
</gene>
<feature type="region of interest" description="Disordered" evidence="8">
    <location>
        <begin position="1"/>
        <end position="39"/>
    </location>
</feature>
<feature type="transmembrane region" description="Helical" evidence="7">
    <location>
        <begin position="305"/>
        <end position="327"/>
    </location>
</feature>
<accession>A0A7X6CZ55</accession>
<comment type="caution">
    <text evidence="10">The sequence shown here is derived from an EMBL/GenBank/DDBJ whole genome shotgun (WGS) entry which is preliminary data.</text>
</comment>
<evidence type="ECO:0000313" key="11">
    <source>
        <dbReference type="Proteomes" id="UP000578686"/>
    </source>
</evidence>
<feature type="domain" description="ABC transmembrane type-1" evidence="9">
    <location>
        <begin position="110"/>
        <end position="328"/>
    </location>
</feature>
<evidence type="ECO:0000259" key="9">
    <source>
        <dbReference type="PROSITE" id="PS50928"/>
    </source>
</evidence>
<dbReference type="Proteomes" id="UP000578686">
    <property type="component" value="Unassembled WGS sequence"/>
</dbReference>
<proteinExistence type="inferred from homology"/>
<reference evidence="10 11" key="1">
    <citation type="submission" date="2020-03" db="EMBL/GenBank/DDBJ databases">
        <title>Draft genome of Streptomyces sp. ventii, isolated from the Axial Seamount in the Pacific Ocean, and resequencing of the two type strains Streptomyces lonarensis strain NCL 716 and Streptomyces bohaiensis strain 11A07.</title>
        <authorList>
            <person name="Loughran R.M."/>
            <person name="Pfannmuller K.M."/>
            <person name="Wasson B.J."/>
            <person name="Deadmond M.C."/>
            <person name="Paddock B.E."/>
            <person name="Koyack M.J."/>
            <person name="Gallegos D.A."/>
            <person name="Mitchell E.A."/>
            <person name="Ushijima B."/>
            <person name="Saw J.H."/>
            <person name="Mcphail K.L."/>
            <person name="Videau P."/>
        </authorList>
    </citation>
    <scope>NUCLEOTIDE SEQUENCE [LARGE SCALE GENOMIC DNA]</scope>
    <source>
        <strain evidence="10 11">NCL716</strain>
    </source>
</reference>
<dbReference type="PANTHER" id="PTHR43227">
    <property type="entry name" value="BLL4140 PROTEIN"/>
    <property type="match status" value="1"/>
</dbReference>
<dbReference type="InterPro" id="IPR050809">
    <property type="entry name" value="UgpAE/MalFG_permease"/>
</dbReference>
<dbReference type="CDD" id="cd06261">
    <property type="entry name" value="TM_PBP2"/>
    <property type="match status" value="1"/>
</dbReference>
<comment type="similarity">
    <text evidence="7">Belongs to the binding-protein-dependent transport system permease family.</text>
</comment>
<feature type="compositionally biased region" description="Low complexity" evidence="8">
    <location>
        <begin position="20"/>
        <end position="37"/>
    </location>
</feature>
<evidence type="ECO:0000256" key="4">
    <source>
        <dbReference type="ARBA" id="ARBA00022692"/>
    </source>
</evidence>
<evidence type="ECO:0000256" key="7">
    <source>
        <dbReference type="RuleBase" id="RU363032"/>
    </source>
</evidence>
<feature type="transmembrane region" description="Helical" evidence="7">
    <location>
        <begin position="140"/>
        <end position="165"/>
    </location>
</feature>
<dbReference type="Pfam" id="PF00528">
    <property type="entry name" value="BPD_transp_1"/>
    <property type="match status" value="1"/>
</dbReference>
<feature type="transmembrane region" description="Helical" evidence="7">
    <location>
        <begin position="47"/>
        <end position="68"/>
    </location>
</feature>
<dbReference type="AlphaFoldDB" id="A0A7X6CZ55"/>
<organism evidence="10 11">
    <name type="scientific">Streptomyces lonarensis</name>
    <dbReference type="NCBI Taxonomy" id="700599"/>
    <lineage>
        <taxon>Bacteria</taxon>
        <taxon>Bacillati</taxon>
        <taxon>Actinomycetota</taxon>
        <taxon>Actinomycetes</taxon>
        <taxon>Kitasatosporales</taxon>
        <taxon>Streptomycetaceae</taxon>
        <taxon>Streptomyces</taxon>
    </lineage>
</organism>
<evidence type="ECO:0000256" key="3">
    <source>
        <dbReference type="ARBA" id="ARBA00022475"/>
    </source>
</evidence>
<name>A0A7X6CZ55_9ACTN</name>
<dbReference type="GO" id="GO:0055085">
    <property type="term" value="P:transmembrane transport"/>
    <property type="evidence" value="ECO:0007669"/>
    <property type="project" value="InterPro"/>
</dbReference>
<evidence type="ECO:0000256" key="2">
    <source>
        <dbReference type="ARBA" id="ARBA00022448"/>
    </source>
</evidence>
<dbReference type="SUPFAM" id="SSF161098">
    <property type="entry name" value="MetI-like"/>
    <property type="match status" value="1"/>
</dbReference>
<dbReference type="InterPro" id="IPR000515">
    <property type="entry name" value="MetI-like"/>
</dbReference>
<evidence type="ECO:0000256" key="1">
    <source>
        <dbReference type="ARBA" id="ARBA00004651"/>
    </source>
</evidence>
<dbReference type="RefSeq" id="WP_167968480.1">
    <property type="nucleotide sequence ID" value="NZ_BHZG01000421.1"/>
</dbReference>
<evidence type="ECO:0000313" key="10">
    <source>
        <dbReference type="EMBL" id="NJQ05195.1"/>
    </source>
</evidence>
<dbReference type="PROSITE" id="PS50928">
    <property type="entry name" value="ABC_TM1"/>
    <property type="match status" value="1"/>
</dbReference>
<dbReference type="InterPro" id="IPR035906">
    <property type="entry name" value="MetI-like_sf"/>
</dbReference>
<feature type="transmembrane region" description="Helical" evidence="7">
    <location>
        <begin position="201"/>
        <end position="224"/>
    </location>
</feature>
<evidence type="ECO:0000256" key="8">
    <source>
        <dbReference type="SAM" id="MobiDB-lite"/>
    </source>
</evidence>
<dbReference type="PANTHER" id="PTHR43227:SF8">
    <property type="entry name" value="DIACETYLCHITOBIOSE UPTAKE SYSTEM PERMEASE PROTEIN DASB"/>
    <property type="match status" value="1"/>
</dbReference>
<keyword evidence="3" id="KW-1003">Cell membrane</keyword>
<sequence length="337" mass="37074">MSVPTLDRPPAAGGEPQVPDGPDGPAGPAAPAAGTPGQDRGHRGGMLPYLLVLPGLLAIAAVYFYPLYRTLVMSFQDYRRRHLWTGDTPDWVGFEQFTNVLTDAHFWAVAARTVVFMVVCVTLTVGGGLLIALMMQRMSLVVRLMVTAALVTAWAMPIVVATSIFRWLTDSEYGIVNILLSKLPGVDFRGHNWFMETWQGFAVVAAVVVWGAIPFVAVTLYAALTQVPKELEEAARLDGAGSRQVFRHVVFPVIKPVFTLVTTLSVIWDFNVFLQIFLMRGNNVEPQYELLGIYSYNLAFQSQSFSQGTAVALITVLLLAGVAVYYLRQMMKRGEVE</sequence>
<evidence type="ECO:0000256" key="5">
    <source>
        <dbReference type="ARBA" id="ARBA00022989"/>
    </source>
</evidence>